<dbReference type="PROSITE" id="PS00676">
    <property type="entry name" value="SIGMA54_INTERACT_2"/>
    <property type="match status" value="1"/>
</dbReference>
<keyword evidence="2" id="KW-0547">Nucleotide-binding</keyword>
<organism evidence="6 7">
    <name type="scientific">Pediococcus pentosaceus</name>
    <dbReference type="NCBI Taxonomy" id="1255"/>
    <lineage>
        <taxon>Bacteria</taxon>
        <taxon>Bacillati</taxon>
        <taxon>Bacillota</taxon>
        <taxon>Bacilli</taxon>
        <taxon>Lactobacillales</taxon>
        <taxon>Lactobacillaceae</taxon>
        <taxon>Pediococcus</taxon>
    </lineage>
</organism>
<proteinExistence type="predicted"/>
<keyword evidence="3" id="KW-0067">ATP-binding</keyword>
<dbReference type="CDD" id="cd00009">
    <property type="entry name" value="AAA"/>
    <property type="match status" value="1"/>
</dbReference>
<dbReference type="Gene3D" id="1.10.10.10">
    <property type="entry name" value="Winged helix-like DNA-binding domain superfamily/Winged helix DNA-binding domain"/>
    <property type="match status" value="1"/>
</dbReference>
<keyword evidence="7" id="KW-1185">Reference proteome</keyword>
<dbReference type="InterPro" id="IPR036388">
    <property type="entry name" value="WH-like_DNA-bd_sf"/>
</dbReference>
<evidence type="ECO:0000313" key="6">
    <source>
        <dbReference type="EMBL" id="KAF0412469.1"/>
    </source>
</evidence>
<dbReference type="InterPro" id="IPR025943">
    <property type="entry name" value="Sigma_54_int_dom_ATP-bd_2"/>
</dbReference>
<dbReference type="Proteomes" id="UP000472573">
    <property type="component" value="Unassembled WGS sequence"/>
</dbReference>
<gene>
    <name evidence="6" type="ORF">GBO79_09220</name>
</gene>
<feature type="domain" description="Sigma-54 factor interaction" evidence="5">
    <location>
        <begin position="75"/>
        <end position="309"/>
    </location>
</feature>
<evidence type="ECO:0000256" key="2">
    <source>
        <dbReference type="ARBA" id="ARBA00022741"/>
    </source>
</evidence>
<dbReference type="RefSeq" id="WP_159276733.1">
    <property type="nucleotide sequence ID" value="NZ_WENB01000006.1"/>
</dbReference>
<keyword evidence="4" id="KW-0238">DNA-binding</keyword>
<dbReference type="InterPro" id="IPR002078">
    <property type="entry name" value="Sigma_54_int"/>
</dbReference>
<evidence type="ECO:0000313" key="7">
    <source>
        <dbReference type="Proteomes" id="UP000472573"/>
    </source>
</evidence>
<dbReference type="EMBL" id="WENB01000006">
    <property type="protein sequence ID" value="KAF0412469.1"/>
    <property type="molecule type" value="Genomic_DNA"/>
</dbReference>
<protein>
    <recommendedName>
        <fullName evidence="1">DNA translocase FtsK</fullName>
    </recommendedName>
</protein>
<evidence type="ECO:0000259" key="5">
    <source>
        <dbReference type="PROSITE" id="PS50045"/>
    </source>
</evidence>
<dbReference type="PROSITE" id="PS50045">
    <property type="entry name" value="SIGMA54_INTERACT_4"/>
    <property type="match status" value="1"/>
</dbReference>
<dbReference type="SMART" id="SM00382">
    <property type="entry name" value="AAA"/>
    <property type="match status" value="1"/>
</dbReference>
<dbReference type="Gene3D" id="3.40.50.300">
    <property type="entry name" value="P-loop containing nucleotide triphosphate hydrolases"/>
    <property type="match status" value="1"/>
</dbReference>
<evidence type="ECO:0000256" key="3">
    <source>
        <dbReference type="ARBA" id="ARBA00022840"/>
    </source>
</evidence>
<comment type="caution">
    <text evidence="6">The sequence shown here is derived from an EMBL/GenBank/DDBJ whole genome shotgun (WGS) entry which is preliminary data.</text>
</comment>
<name>A0ABQ6XF07_PEDPE</name>
<evidence type="ECO:0000256" key="4">
    <source>
        <dbReference type="ARBA" id="ARBA00023125"/>
    </source>
</evidence>
<evidence type="ECO:0000256" key="1">
    <source>
        <dbReference type="ARBA" id="ARBA00020887"/>
    </source>
</evidence>
<dbReference type="InterPro" id="IPR003593">
    <property type="entry name" value="AAA+_ATPase"/>
</dbReference>
<dbReference type="PANTHER" id="PTHR32071:SF38">
    <property type="entry name" value="PSP OPERON TRANSCRIPTIONAL ACTIVATOR"/>
    <property type="match status" value="1"/>
</dbReference>
<dbReference type="Pfam" id="PF00158">
    <property type="entry name" value="Sigma54_activat"/>
    <property type="match status" value="1"/>
</dbReference>
<dbReference type="InterPro" id="IPR036390">
    <property type="entry name" value="WH_DNA-bd_sf"/>
</dbReference>
<dbReference type="PANTHER" id="PTHR32071">
    <property type="entry name" value="TRANSCRIPTIONAL REGULATORY PROTEIN"/>
    <property type="match status" value="1"/>
</dbReference>
<accession>A0ABQ6XF07</accession>
<dbReference type="SUPFAM" id="SSF52540">
    <property type="entry name" value="P-loop containing nucleoside triphosphate hydrolases"/>
    <property type="match status" value="1"/>
</dbReference>
<sequence>MKIKSRDRVLMELQENFSPNWISTQELAKKLNLSREVVSLYLSQLYKENLVQKQSGRPVLWRAIDGHESDSFDNLIGFDGSQSGAIKKCKAAVNYPPHGLPLIITGPSGTGKSYLVNALYNYAQQQKVIDSNGTLITLNCADYANNPELLSSVLFGYKQGAFTGATEDKAGLIEKANNGIMFLDEVHRLTGEGQEKLFTLLDRGVYYPVGSDSDPHKVNVRFVFATTEPLNNFLLQTLQRRVPMNVELTALDERPIWEKYQLIIQSFSDESHRMHRDIYINPSIFRNLIQKNYPGNIGQLKNEIKILCAENYSNTSDEDLIIQKKSTRDCLKTKNSGTI</sequence>
<reference evidence="7" key="1">
    <citation type="submission" date="2020-03" db="EMBL/GenBank/DDBJ databases">
        <title>SpeciesPrimer: A bioinformatics pipeline dedicated to the design of qPCR primers for the quantification of bacterial species.</title>
        <authorList>
            <person name="Dreier M."/>
            <person name="Berthoud H."/>
            <person name="Shani N."/>
            <person name="Wechsler D."/>
            <person name="Junier P."/>
        </authorList>
    </citation>
    <scope>NUCLEOTIDE SEQUENCE [LARGE SCALE GENOMIC DNA]</scope>
    <source>
        <strain evidence="7">FAM13073</strain>
    </source>
</reference>
<dbReference type="InterPro" id="IPR027417">
    <property type="entry name" value="P-loop_NTPase"/>
</dbReference>
<dbReference type="SUPFAM" id="SSF46785">
    <property type="entry name" value="Winged helix' DNA-binding domain"/>
    <property type="match status" value="1"/>
</dbReference>